<evidence type="ECO:0000313" key="2">
    <source>
        <dbReference type="Proteomes" id="UP001054945"/>
    </source>
</evidence>
<organism evidence="1 2">
    <name type="scientific">Caerostris extrusa</name>
    <name type="common">Bark spider</name>
    <name type="synonym">Caerostris bankana</name>
    <dbReference type="NCBI Taxonomy" id="172846"/>
    <lineage>
        <taxon>Eukaryota</taxon>
        <taxon>Metazoa</taxon>
        <taxon>Ecdysozoa</taxon>
        <taxon>Arthropoda</taxon>
        <taxon>Chelicerata</taxon>
        <taxon>Arachnida</taxon>
        <taxon>Araneae</taxon>
        <taxon>Araneomorphae</taxon>
        <taxon>Entelegynae</taxon>
        <taxon>Araneoidea</taxon>
        <taxon>Araneidae</taxon>
        <taxon>Caerostris</taxon>
    </lineage>
</organism>
<evidence type="ECO:0000313" key="1">
    <source>
        <dbReference type="EMBL" id="GIY27406.1"/>
    </source>
</evidence>
<accession>A0AAV4S2J4</accession>
<comment type="caution">
    <text evidence="1">The sequence shown here is derived from an EMBL/GenBank/DDBJ whole genome shotgun (WGS) entry which is preliminary data.</text>
</comment>
<dbReference type="AlphaFoldDB" id="A0AAV4S2J4"/>
<keyword evidence="2" id="KW-1185">Reference proteome</keyword>
<proteinExistence type="predicted"/>
<name>A0AAV4S2J4_CAEEX</name>
<reference evidence="1 2" key="1">
    <citation type="submission" date="2021-06" db="EMBL/GenBank/DDBJ databases">
        <title>Caerostris extrusa draft genome.</title>
        <authorList>
            <person name="Kono N."/>
            <person name="Arakawa K."/>
        </authorList>
    </citation>
    <scope>NUCLEOTIDE SEQUENCE [LARGE SCALE GENOMIC DNA]</scope>
</reference>
<sequence>MHLLCCGRKKHRALALRNRLAVTSLHVSALIQRRGSPLDKNRSDFPIPLLFYTMPRKERKKRCHPCDNIKQPSHVILIVLPVSV</sequence>
<dbReference type="Proteomes" id="UP001054945">
    <property type="component" value="Unassembled WGS sequence"/>
</dbReference>
<dbReference type="EMBL" id="BPLR01008813">
    <property type="protein sequence ID" value="GIY27406.1"/>
    <property type="molecule type" value="Genomic_DNA"/>
</dbReference>
<gene>
    <name evidence="1" type="ORF">CEXT_798821</name>
</gene>
<protein>
    <submittedName>
        <fullName evidence="1">Uncharacterized protein</fullName>
    </submittedName>
</protein>